<keyword evidence="1" id="KW-0479">Metal-binding</keyword>
<reference evidence="5" key="1">
    <citation type="submission" date="2023-08" db="EMBL/GenBank/DDBJ databases">
        <authorList>
            <person name="Chen Y."/>
            <person name="Shah S."/>
            <person name="Dougan E. K."/>
            <person name="Thang M."/>
            <person name="Chan C."/>
        </authorList>
    </citation>
    <scope>NUCLEOTIDE SEQUENCE</scope>
</reference>
<evidence type="ECO:0000259" key="4">
    <source>
        <dbReference type="PROSITE" id="PS51471"/>
    </source>
</evidence>
<dbReference type="InterPro" id="IPR002048">
    <property type="entry name" value="EF_hand_dom"/>
</dbReference>
<dbReference type="InterPro" id="IPR027443">
    <property type="entry name" value="IPNS-like_sf"/>
</dbReference>
<dbReference type="PROSITE" id="PS51471">
    <property type="entry name" value="FE2OG_OXY"/>
    <property type="match status" value="1"/>
</dbReference>
<accession>A0AA36J271</accession>
<evidence type="ECO:0000259" key="3">
    <source>
        <dbReference type="PROSITE" id="PS50222"/>
    </source>
</evidence>
<dbReference type="Pfam" id="PF03171">
    <property type="entry name" value="2OG-FeII_Oxy"/>
    <property type="match status" value="1"/>
</dbReference>
<dbReference type="PROSITE" id="PS50222">
    <property type="entry name" value="EF_HAND_2"/>
    <property type="match status" value="1"/>
</dbReference>
<dbReference type="GO" id="GO:0016491">
    <property type="term" value="F:oxidoreductase activity"/>
    <property type="evidence" value="ECO:0007669"/>
    <property type="project" value="UniProtKB-KW"/>
</dbReference>
<dbReference type="Pfam" id="PF14226">
    <property type="entry name" value="DIOX_N"/>
    <property type="match status" value="1"/>
</dbReference>
<feature type="region of interest" description="Disordered" evidence="2">
    <location>
        <begin position="75"/>
        <end position="114"/>
    </location>
</feature>
<dbReference type="GO" id="GO:0005509">
    <property type="term" value="F:calcium ion binding"/>
    <property type="evidence" value="ECO:0007669"/>
    <property type="project" value="InterPro"/>
</dbReference>
<keyword evidence="6" id="KW-1185">Reference proteome</keyword>
<sequence>MWPSAAECLKEFDEDGDGLLNGPELGRCLEAVLHRHGRLSAEEARRRARLQLEEWSLRSEHSAGEGALDRLLRAVRPKSRSRSPQANRSQATAESLASAAEKERQLQREAASWQAPSSLQRIPLADAEEIPTVDLADPTAQVAQALRAACERVGFFYLQSHGVDPETLALGEQAVRDFCALEPEVKAKYLMDRPESGYPGGTGYLPLHNRKLPKRAKGNVVEAFIVKRELGPRNITLDQMPWPQELPAWRQQVEAYGSAMEQLALKLLGPLSLALGQAEDFLAPAFRSPLWRLRQSSYPPVPPGGYEEEQYGIAPHVDTSFFTLLHRVESEASLVVWAFSSQRWVRVPNRPGLLLVNAGEILRQTSNDTFQSARHYVLNSSAQQRYSLAFFFNATADYEMAVAPGFGEPKYPPASYLQSQGVVQGE</sequence>
<dbReference type="Gene3D" id="2.60.120.330">
    <property type="entry name" value="B-lactam Antibiotic, Isopenicillin N Synthase, Chain"/>
    <property type="match status" value="1"/>
</dbReference>
<organism evidence="5 6">
    <name type="scientific">Effrenium voratum</name>
    <dbReference type="NCBI Taxonomy" id="2562239"/>
    <lineage>
        <taxon>Eukaryota</taxon>
        <taxon>Sar</taxon>
        <taxon>Alveolata</taxon>
        <taxon>Dinophyceae</taxon>
        <taxon>Suessiales</taxon>
        <taxon>Symbiodiniaceae</taxon>
        <taxon>Effrenium</taxon>
    </lineage>
</organism>
<feature type="compositionally biased region" description="Polar residues" evidence="2">
    <location>
        <begin position="82"/>
        <end position="95"/>
    </location>
</feature>
<protein>
    <recommendedName>
        <fullName evidence="7">Fe2OG dioxygenase domain-containing protein</fullName>
    </recommendedName>
</protein>
<dbReference type="InterPro" id="IPR018247">
    <property type="entry name" value="EF_Hand_1_Ca_BS"/>
</dbReference>
<dbReference type="AlphaFoldDB" id="A0AA36J271"/>
<name>A0AA36J271_9DINO</name>
<dbReference type="InterPro" id="IPR005123">
    <property type="entry name" value="Oxoglu/Fe-dep_dioxygenase_dom"/>
</dbReference>
<evidence type="ECO:0000256" key="1">
    <source>
        <dbReference type="RuleBase" id="RU003682"/>
    </source>
</evidence>
<evidence type="ECO:0000313" key="6">
    <source>
        <dbReference type="Proteomes" id="UP001178507"/>
    </source>
</evidence>
<keyword evidence="1" id="KW-0560">Oxidoreductase</keyword>
<dbReference type="InterPro" id="IPR050231">
    <property type="entry name" value="Iron_ascorbate_oxido_reductase"/>
</dbReference>
<feature type="domain" description="Fe2OG dioxygenase" evidence="4">
    <location>
        <begin position="288"/>
        <end position="394"/>
    </location>
</feature>
<dbReference type="InterPro" id="IPR044861">
    <property type="entry name" value="IPNS-like_FE2OG_OXY"/>
</dbReference>
<keyword evidence="1" id="KW-0408">Iron</keyword>
<feature type="domain" description="EF-hand" evidence="3">
    <location>
        <begin position="7"/>
        <end position="35"/>
    </location>
</feature>
<comment type="similarity">
    <text evidence="1">Belongs to the iron/ascorbate-dependent oxidoreductase family.</text>
</comment>
<comment type="caution">
    <text evidence="5">The sequence shown here is derived from an EMBL/GenBank/DDBJ whole genome shotgun (WGS) entry which is preliminary data.</text>
</comment>
<proteinExistence type="inferred from homology"/>
<gene>
    <name evidence="5" type="ORF">EVOR1521_LOCUS21226</name>
</gene>
<dbReference type="Proteomes" id="UP001178507">
    <property type="component" value="Unassembled WGS sequence"/>
</dbReference>
<evidence type="ECO:0008006" key="7">
    <source>
        <dbReference type="Google" id="ProtNLM"/>
    </source>
</evidence>
<dbReference type="SUPFAM" id="SSF51197">
    <property type="entry name" value="Clavaminate synthase-like"/>
    <property type="match status" value="1"/>
</dbReference>
<dbReference type="PROSITE" id="PS00018">
    <property type="entry name" value="EF_HAND_1"/>
    <property type="match status" value="1"/>
</dbReference>
<evidence type="ECO:0000256" key="2">
    <source>
        <dbReference type="SAM" id="MobiDB-lite"/>
    </source>
</evidence>
<evidence type="ECO:0000313" key="5">
    <source>
        <dbReference type="EMBL" id="CAJ1397153.1"/>
    </source>
</evidence>
<dbReference type="InterPro" id="IPR026992">
    <property type="entry name" value="DIOX_N"/>
</dbReference>
<dbReference type="PANTHER" id="PTHR47990">
    <property type="entry name" value="2-OXOGLUTARATE (2OG) AND FE(II)-DEPENDENT OXYGENASE SUPERFAMILY PROTEIN-RELATED"/>
    <property type="match status" value="1"/>
</dbReference>
<dbReference type="EMBL" id="CAUJNA010003256">
    <property type="protein sequence ID" value="CAJ1397153.1"/>
    <property type="molecule type" value="Genomic_DNA"/>
</dbReference>
<dbReference type="PRINTS" id="PR00682">
    <property type="entry name" value="IPNSYNTHASE"/>
</dbReference>